<dbReference type="Proteomes" id="UP000276133">
    <property type="component" value="Unassembled WGS sequence"/>
</dbReference>
<dbReference type="EMBL" id="REGN01009979">
    <property type="protein sequence ID" value="RMZ99971.1"/>
    <property type="molecule type" value="Genomic_DNA"/>
</dbReference>
<keyword evidence="2" id="KW-1185">Reference proteome</keyword>
<sequence>MTVRSVPNTTMNQNIIMPHYFSTNSKEYHFIKNMALELYSTLLQVQMHHFGKKFAISNFN</sequence>
<gene>
    <name evidence="1" type="ORF">BpHYR1_040342</name>
</gene>
<evidence type="ECO:0000313" key="1">
    <source>
        <dbReference type="EMBL" id="RMZ99971.1"/>
    </source>
</evidence>
<name>A0A3M7PLI1_BRAPC</name>
<reference evidence="1 2" key="1">
    <citation type="journal article" date="2018" name="Sci. Rep.">
        <title>Genomic signatures of local adaptation to the degree of environmental predictability in rotifers.</title>
        <authorList>
            <person name="Franch-Gras L."/>
            <person name="Hahn C."/>
            <person name="Garcia-Roger E.M."/>
            <person name="Carmona M.J."/>
            <person name="Serra M."/>
            <person name="Gomez A."/>
        </authorList>
    </citation>
    <scope>NUCLEOTIDE SEQUENCE [LARGE SCALE GENOMIC DNA]</scope>
    <source>
        <strain evidence="1">HYR1</strain>
    </source>
</reference>
<comment type="caution">
    <text evidence="1">The sequence shown here is derived from an EMBL/GenBank/DDBJ whole genome shotgun (WGS) entry which is preliminary data.</text>
</comment>
<evidence type="ECO:0000313" key="2">
    <source>
        <dbReference type="Proteomes" id="UP000276133"/>
    </source>
</evidence>
<accession>A0A3M7PLI1</accession>
<proteinExistence type="predicted"/>
<dbReference type="AlphaFoldDB" id="A0A3M7PLI1"/>
<organism evidence="1 2">
    <name type="scientific">Brachionus plicatilis</name>
    <name type="common">Marine rotifer</name>
    <name type="synonym">Brachionus muelleri</name>
    <dbReference type="NCBI Taxonomy" id="10195"/>
    <lineage>
        <taxon>Eukaryota</taxon>
        <taxon>Metazoa</taxon>
        <taxon>Spiralia</taxon>
        <taxon>Gnathifera</taxon>
        <taxon>Rotifera</taxon>
        <taxon>Eurotatoria</taxon>
        <taxon>Monogononta</taxon>
        <taxon>Pseudotrocha</taxon>
        <taxon>Ploima</taxon>
        <taxon>Brachionidae</taxon>
        <taxon>Brachionus</taxon>
    </lineage>
</organism>
<protein>
    <submittedName>
        <fullName evidence="1">Uncharacterized protein</fullName>
    </submittedName>
</protein>